<keyword evidence="7" id="KW-0408">Iron</keyword>
<dbReference type="PRINTS" id="PR00363">
    <property type="entry name" value="CYTOCHROMEB5"/>
</dbReference>
<dbReference type="SUPFAM" id="SSF140959">
    <property type="entry name" value="Indolic compounds 2,3-dioxygenase-like"/>
    <property type="match status" value="1"/>
</dbReference>
<dbReference type="InterPro" id="IPR023173">
    <property type="entry name" value="NADPH_Cyt_P450_Rdtase_alpha"/>
</dbReference>
<dbReference type="STRING" id="576137.A0A1L7WYG6"/>
<dbReference type="SUPFAM" id="SSF55856">
    <property type="entry name" value="Cytochrome b5-like heme/steroid binding domain"/>
    <property type="match status" value="1"/>
</dbReference>
<keyword evidence="4" id="KW-0479">Metal-binding</keyword>
<comment type="similarity">
    <text evidence="2">Belongs to the indoleamine 2,3-dioxygenase family.</text>
</comment>
<accession>A0A1L7WYG6</accession>
<dbReference type="InterPro" id="IPR001709">
    <property type="entry name" value="Flavoprot_Pyr_Nucl_cyt_Rdtase"/>
</dbReference>
<dbReference type="EMBL" id="FJOG01000010">
    <property type="protein sequence ID" value="CZR57805.1"/>
    <property type="molecule type" value="Genomic_DNA"/>
</dbReference>
<proteinExistence type="inferred from homology"/>
<dbReference type="Pfam" id="PF00667">
    <property type="entry name" value="FAD_binding_1"/>
    <property type="match status" value="1"/>
</dbReference>
<dbReference type="PANTHER" id="PTHR19384:SF17">
    <property type="entry name" value="NADPH--CYTOCHROME P450 REDUCTASE"/>
    <property type="match status" value="1"/>
</dbReference>
<evidence type="ECO:0000256" key="9">
    <source>
        <dbReference type="SAM" id="MobiDB-lite"/>
    </source>
</evidence>
<dbReference type="InterPro" id="IPR037217">
    <property type="entry name" value="Trp/Indoleamine_2_3_dOase-like"/>
</dbReference>
<feature type="domain" description="Cytochrome b5 heme-binding" evidence="10">
    <location>
        <begin position="987"/>
        <end position="1068"/>
    </location>
</feature>
<dbReference type="Pfam" id="PF00173">
    <property type="entry name" value="Cyt-b5"/>
    <property type="match status" value="1"/>
</dbReference>
<evidence type="ECO:0000313" key="11">
    <source>
        <dbReference type="EMBL" id="CZR57805.1"/>
    </source>
</evidence>
<dbReference type="SMART" id="SM01117">
    <property type="entry name" value="Cyt-b5"/>
    <property type="match status" value="1"/>
</dbReference>
<dbReference type="SUPFAM" id="SSF52343">
    <property type="entry name" value="Ferredoxin reductase-like, C-terminal NADP-linked domain"/>
    <property type="match status" value="1"/>
</dbReference>
<dbReference type="InterPro" id="IPR001433">
    <property type="entry name" value="OxRdtase_FAD/NAD-bd"/>
</dbReference>
<reference evidence="11 12" key="1">
    <citation type="submission" date="2016-03" db="EMBL/GenBank/DDBJ databases">
        <authorList>
            <person name="Ploux O."/>
        </authorList>
    </citation>
    <scope>NUCLEOTIDE SEQUENCE [LARGE SCALE GENOMIC DNA]</scope>
    <source>
        <strain evidence="11 12">UAMH 11012</strain>
    </source>
</reference>
<feature type="region of interest" description="Disordered" evidence="9">
    <location>
        <begin position="1467"/>
        <end position="1519"/>
    </location>
</feature>
<dbReference type="GO" id="GO:0019441">
    <property type="term" value="P:L-tryptophan catabolic process to kynurenine"/>
    <property type="evidence" value="ECO:0007669"/>
    <property type="project" value="InterPro"/>
</dbReference>
<evidence type="ECO:0000256" key="5">
    <source>
        <dbReference type="ARBA" id="ARBA00022827"/>
    </source>
</evidence>
<protein>
    <recommendedName>
        <fullName evidence="8">NADPH--hemoprotein reductase</fullName>
        <ecNumber evidence="8">1.6.2.4</ecNumber>
    </recommendedName>
</protein>
<dbReference type="InterPro" id="IPR036400">
    <property type="entry name" value="Cyt_B5-like_heme/steroid_sf"/>
</dbReference>
<dbReference type="GO" id="GO:0020037">
    <property type="term" value="F:heme binding"/>
    <property type="evidence" value="ECO:0007669"/>
    <property type="project" value="InterPro"/>
</dbReference>
<evidence type="ECO:0000256" key="2">
    <source>
        <dbReference type="ARBA" id="ARBA00007119"/>
    </source>
</evidence>
<dbReference type="Pfam" id="PF01231">
    <property type="entry name" value="IDO"/>
    <property type="match status" value="1"/>
</dbReference>
<dbReference type="Gene3D" id="3.40.50.80">
    <property type="entry name" value="Nucleotide-binding domain of ferredoxin-NADP reductase (FNR) module"/>
    <property type="match status" value="1"/>
</dbReference>
<dbReference type="PRINTS" id="PR00371">
    <property type="entry name" value="FPNCR"/>
</dbReference>
<dbReference type="SUPFAM" id="SSF63380">
    <property type="entry name" value="Riboflavin synthase domain-like"/>
    <property type="match status" value="1"/>
</dbReference>
<keyword evidence="12" id="KW-1185">Reference proteome</keyword>
<name>A0A1L7WYG6_9HELO</name>
<dbReference type="GO" id="GO:0010181">
    <property type="term" value="F:FMN binding"/>
    <property type="evidence" value="ECO:0007669"/>
    <property type="project" value="TreeGrafter"/>
</dbReference>
<evidence type="ECO:0000259" key="10">
    <source>
        <dbReference type="PROSITE" id="PS50255"/>
    </source>
</evidence>
<dbReference type="Gene3D" id="2.40.30.10">
    <property type="entry name" value="Translation factors"/>
    <property type="match status" value="1"/>
</dbReference>
<dbReference type="InterPro" id="IPR003097">
    <property type="entry name" value="CysJ-like_FAD-binding"/>
</dbReference>
<gene>
    <name evidence="11" type="ORF">PAC_07694</name>
</gene>
<dbReference type="InterPro" id="IPR017938">
    <property type="entry name" value="Riboflavin_synthase-like_b-brl"/>
</dbReference>
<feature type="compositionally biased region" description="Low complexity" evidence="9">
    <location>
        <begin position="1439"/>
        <end position="1448"/>
    </location>
</feature>
<dbReference type="OrthoDB" id="260519at2759"/>
<comment type="cofactor">
    <cofactor evidence="1">
        <name>FAD</name>
        <dbReference type="ChEBI" id="CHEBI:57692"/>
    </cofactor>
</comment>
<feature type="region of interest" description="Disordered" evidence="9">
    <location>
        <begin position="1426"/>
        <end position="1455"/>
    </location>
</feature>
<dbReference type="GO" id="GO:0050660">
    <property type="term" value="F:flavin adenine dinucleotide binding"/>
    <property type="evidence" value="ECO:0007669"/>
    <property type="project" value="TreeGrafter"/>
</dbReference>
<dbReference type="PROSITE" id="PS50255">
    <property type="entry name" value="CYTOCHROME_B5_2"/>
    <property type="match status" value="1"/>
</dbReference>
<dbReference type="InterPro" id="IPR039261">
    <property type="entry name" value="FNR_nucleotide-bd"/>
</dbReference>
<feature type="compositionally biased region" description="Pro residues" evidence="9">
    <location>
        <begin position="1498"/>
        <end position="1509"/>
    </location>
</feature>
<dbReference type="Pfam" id="PF00175">
    <property type="entry name" value="NAD_binding_1"/>
    <property type="match status" value="1"/>
</dbReference>
<dbReference type="InterPro" id="IPR001199">
    <property type="entry name" value="Cyt_B5-like_heme/steroid-bd"/>
</dbReference>
<dbReference type="PANTHER" id="PTHR19384">
    <property type="entry name" value="NITRIC OXIDE SYNTHASE-RELATED"/>
    <property type="match status" value="1"/>
</dbReference>
<dbReference type="PROSITE" id="PS51257">
    <property type="entry name" value="PROKAR_LIPOPROTEIN"/>
    <property type="match status" value="1"/>
</dbReference>
<dbReference type="GO" id="GO:0005829">
    <property type="term" value="C:cytosol"/>
    <property type="evidence" value="ECO:0007669"/>
    <property type="project" value="TreeGrafter"/>
</dbReference>
<evidence type="ECO:0000313" key="12">
    <source>
        <dbReference type="Proteomes" id="UP000184330"/>
    </source>
</evidence>
<dbReference type="GO" id="GO:0003958">
    <property type="term" value="F:NADPH-hemoprotein reductase activity"/>
    <property type="evidence" value="ECO:0007669"/>
    <property type="project" value="UniProtKB-EC"/>
</dbReference>
<evidence type="ECO:0000256" key="3">
    <source>
        <dbReference type="ARBA" id="ARBA00022630"/>
    </source>
</evidence>
<evidence type="ECO:0000256" key="7">
    <source>
        <dbReference type="ARBA" id="ARBA00023004"/>
    </source>
</evidence>
<keyword evidence="3" id="KW-0285">Flavoprotein</keyword>
<dbReference type="Proteomes" id="UP000184330">
    <property type="component" value="Unassembled WGS sequence"/>
</dbReference>
<keyword evidence="5" id="KW-0274">FAD</keyword>
<keyword evidence="6" id="KW-0560">Oxidoreductase</keyword>
<evidence type="ECO:0000256" key="8">
    <source>
        <dbReference type="ARBA" id="ARBA00023797"/>
    </source>
</evidence>
<dbReference type="Gene3D" id="1.20.58.480">
    <property type="match status" value="1"/>
</dbReference>
<dbReference type="InterPro" id="IPR000898">
    <property type="entry name" value="Indolamine_dOase"/>
</dbReference>
<dbReference type="GO" id="GO:0046872">
    <property type="term" value="F:metal ion binding"/>
    <property type="evidence" value="ECO:0007669"/>
    <property type="project" value="UniProtKB-KW"/>
</dbReference>
<dbReference type="Gene3D" id="3.10.120.10">
    <property type="entry name" value="Cytochrome b5-like heme/steroid binding domain"/>
    <property type="match status" value="1"/>
</dbReference>
<dbReference type="GO" id="GO:0016702">
    <property type="term" value="F:oxidoreductase activity, acting on single donors with incorporation of molecular oxygen, incorporation of two atoms of oxygen"/>
    <property type="evidence" value="ECO:0007669"/>
    <property type="project" value="UniProtKB-ARBA"/>
</dbReference>
<dbReference type="EC" id="1.6.2.4" evidence="8"/>
<evidence type="ECO:0000256" key="4">
    <source>
        <dbReference type="ARBA" id="ARBA00022723"/>
    </source>
</evidence>
<organism evidence="11 12">
    <name type="scientific">Phialocephala subalpina</name>
    <dbReference type="NCBI Taxonomy" id="576137"/>
    <lineage>
        <taxon>Eukaryota</taxon>
        <taxon>Fungi</taxon>
        <taxon>Dikarya</taxon>
        <taxon>Ascomycota</taxon>
        <taxon>Pezizomycotina</taxon>
        <taxon>Leotiomycetes</taxon>
        <taxon>Helotiales</taxon>
        <taxon>Mollisiaceae</taxon>
        <taxon>Phialocephala</taxon>
        <taxon>Phialocephala fortinii species complex</taxon>
    </lineage>
</organism>
<evidence type="ECO:0000256" key="1">
    <source>
        <dbReference type="ARBA" id="ARBA00001974"/>
    </source>
</evidence>
<sequence length="1613" mass="178306">MSERSCPVSASFGSAGGCPMANKGSRVGPRGCNFMSFSQQGDLRAGFDIPAGVDPEQYLRQRERKAINEMLYSNVPAMPKIKEIQASQGVKALDKLNADEQDLLAVALGAPARQVLIRAEEVGPRTGWRDGYLSTEYGFVPPDADEAAGALARSPGRVWSDLCERMPGCVARGRVRESVAALPVIEGTADVIPDRALWAALVALGMLCSIYRYEDKHNGTEGVNVSSNGSSMHVEMSDELGDEVKGIPKSIGLPYYQICKRMGRSIPHLTFFDQSSYNVKVRDPTSVHPYVGRFDNTDLRWPMFGDRSEIAFLKGCADTSASFQHGVDAIASCQEHVMSKNNEGLLRELIRLKEILERMPNAFHSISLNPSSGENYISPAEWVRWAKFSAPLSKRCPATSGLQFPPYLVMDAFLGRAKYESFLGAEGVHLRAWLPSNWRAFIAAIEYHYRIPDYVAQSNDSRLIGALDGIVEAYTGERGFMGTHRYKVFGLLEVAGKTGRAETNGMSGAPDAGRPWEATHKAFSEAMKERLEPHRGNLHVEPHQMRGTFAECRYKSRVLGRSFVDADPERSIARVMLDIQETGITFQPGDRLAVMPLNSWVECAKVAAALGLDEMLDHPVNLDSQWARFAEHLGSVSKIANPKLTVKDILRRGHLAPLTKDLVMRLHAMLRASSNTVLQVLATTEWPVRATLGDILQGAVMDTPSHIWDQAFDINGSLSWLPELIPIEVPRTYSISNYPDELLPSTVDLTVSRSEYTLHSALSDPSAPTRHGVSSSFLNPPVSGQEEFIADDEELLVGVSRPLQFQLPIDDAAPCAYFAGGSGIAPFRSFWQARAGRSVGKNILFLGVQSREKFCYEDELREYINAGYMEVYTAFSRDSRGLVYDRRLKDLVEREISPRYIDAAIIEQGATVCDLVMSKKQGGLGGCLYVCGSLSVFDSVMSGIRRAIYNHRTSSMESTDVILDTAFAERRFMIDVFMSPKPLPCNTPTIPLSQLAMHTGHQKGSRIFIAVHGSVYDVTDFCPMHPGGTNIIKSNAGVDCSKSFDLLAHTNNPEVSSLLNKYFIGHLTPKPDFHHAEEIGMLYDLWSDYLRTSVETLVSQAFEVHEFMESSNLWFQGSLFNMGGVRRFYHHQSRLLQGGFSALFGAKLQELYLKLSFTLANTSTNSSPSRLPDVLGIIARAKGSPDAMTTSTEVSQIGQFVCNSETARFHEQGILDYARKSVQLDMELLEGIREEACRGMDAFDTIMDLDAPQETQRITALSTFLLQVCERMAIRLEGFYSKLAHHSVYHPEMEQNPARTRWNLLRRKVRDGSFFVLTQDMAMNSTMSYAPHRNQDAVEFDQVVSQIQQNINRSPSLQYRPQDLTEQHVARGQASTGISAYESYENGHAMKQMSSFMNNNMRAIRRLSKMPTTGVSLEQLMSAYAPKSQQGQLPTPPLSRASSRSSKGSMDHGRDNKMQMQMQGLNIRGRSTDSPTPGMLQHHIINSSDGSFDRFARPPSPAKTPPLPNQPLSRATSLPVAPVSAAEALPAMLNKMKMNRRQTAGATPLSPASSVSGRPMMMRGSGMGSARASIASNMSGGGGGMEHSRARSMTGSLRALKLQHQEVRVQPTF</sequence>
<dbReference type="Gene3D" id="1.20.990.10">
    <property type="entry name" value="NADPH-cytochrome p450 Reductase, Chain A, domain 3"/>
    <property type="match status" value="1"/>
</dbReference>
<evidence type="ECO:0000256" key="6">
    <source>
        <dbReference type="ARBA" id="ARBA00023002"/>
    </source>
</evidence>